<dbReference type="Gene3D" id="3.50.30.50">
    <property type="entry name" value="Putative cyclase"/>
    <property type="match status" value="1"/>
</dbReference>
<dbReference type="AlphaFoldDB" id="A0AAJ1UA90"/>
<reference evidence="2" key="1">
    <citation type="submission" date="2022-07" db="EMBL/GenBank/DDBJ databases">
        <authorList>
            <person name="Otstavnykh N."/>
            <person name="Isaeva M."/>
            <person name="Bystritskaya E."/>
        </authorList>
    </citation>
    <scope>NUCLEOTIDE SEQUENCE</scope>
    <source>
        <strain evidence="2">10Alg 79</strain>
    </source>
</reference>
<comment type="caution">
    <text evidence="2">The sequence shown here is derived from an EMBL/GenBank/DDBJ whole genome shotgun (WGS) entry which is preliminary data.</text>
</comment>
<dbReference type="SUPFAM" id="SSF102198">
    <property type="entry name" value="Putative cyclase"/>
    <property type="match status" value="1"/>
</dbReference>
<reference evidence="2" key="2">
    <citation type="submission" date="2023-04" db="EMBL/GenBank/DDBJ databases">
        <title>'Rhodoalgimonas zhirmunskyi' gen. nov., isolated from a red alga.</title>
        <authorList>
            <person name="Nedashkovskaya O.I."/>
            <person name="Otstavnykh N.Y."/>
            <person name="Bystritskaya E.P."/>
            <person name="Balabanova L.A."/>
            <person name="Isaeva M.P."/>
        </authorList>
    </citation>
    <scope>NUCLEOTIDE SEQUENCE</scope>
    <source>
        <strain evidence="2">10Alg 79</strain>
    </source>
</reference>
<organism evidence="2 3">
    <name type="scientific">Rhodalgimonas zhirmunskyi</name>
    <dbReference type="NCBI Taxonomy" id="2964767"/>
    <lineage>
        <taxon>Bacteria</taxon>
        <taxon>Pseudomonadati</taxon>
        <taxon>Pseudomonadota</taxon>
        <taxon>Alphaproteobacteria</taxon>
        <taxon>Rhodobacterales</taxon>
        <taxon>Roseobacteraceae</taxon>
        <taxon>Rhodalgimonas</taxon>
    </lineage>
</organism>
<sequence length="278" mass="29204">MCDICVMNAVKDRMLSRRSLFKGAAMAGAAAALAGATGTAASAASHGGKTASLDAPADMTHAIHPDFPTYFGDPQYSEEQLFHFDKNGFNLKQFTVNEHTGTHIDAPLHFSADGHSVDEIPIAQLVAPLCVIDIKARAAEDADAQVTPDDIKAWMSANGDIPANACIAMNSGWDAKMGTDGFRNFDGTAMHFPGFHVETVKMLMEETPATSIAVDTLSLDYGPSPDFAAHYAWLPSGRFGIECIANLDMMPAAGATLIIGAPKHKGGTGGPARLIGLA</sequence>
<protein>
    <submittedName>
        <fullName evidence="2">Cyclase family protein</fullName>
    </submittedName>
</protein>
<name>A0AAJ1UA90_9RHOB</name>
<dbReference type="InterPro" id="IPR006311">
    <property type="entry name" value="TAT_signal"/>
</dbReference>
<feature type="signal peptide" evidence="1">
    <location>
        <begin position="1"/>
        <end position="34"/>
    </location>
</feature>
<evidence type="ECO:0000313" key="3">
    <source>
        <dbReference type="Proteomes" id="UP001227162"/>
    </source>
</evidence>
<dbReference type="PANTHER" id="PTHR31118:SF12">
    <property type="entry name" value="CYCLASE-LIKE PROTEIN 2"/>
    <property type="match status" value="1"/>
</dbReference>
<dbReference type="RefSeq" id="WP_317625715.1">
    <property type="nucleotide sequence ID" value="NZ_JANFFA010000002.1"/>
</dbReference>
<keyword evidence="1" id="KW-0732">Signal</keyword>
<dbReference type="PROSITE" id="PS51318">
    <property type="entry name" value="TAT"/>
    <property type="match status" value="1"/>
</dbReference>
<accession>A0AAJ1UA90</accession>
<evidence type="ECO:0000256" key="1">
    <source>
        <dbReference type="SAM" id="SignalP"/>
    </source>
</evidence>
<dbReference type="InterPro" id="IPR007325">
    <property type="entry name" value="KFase/CYL"/>
</dbReference>
<evidence type="ECO:0000313" key="2">
    <source>
        <dbReference type="EMBL" id="MDQ2094098.1"/>
    </source>
</evidence>
<dbReference type="InterPro" id="IPR037175">
    <property type="entry name" value="KFase_sf"/>
</dbReference>
<proteinExistence type="predicted"/>
<dbReference type="GO" id="GO:0019441">
    <property type="term" value="P:L-tryptophan catabolic process to kynurenine"/>
    <property type="evidence" value="ECO:0007669"/>
    <property type="project" value="InterPro"/>
</dbReference>
<gene>
    <name evidence="2" type="ORF">NOI20_08255</name>
</gene>
<dbReference type="EMBL" id="JANFFA010000002">
    <property type="protein sequence ID" value="MDQ2094098.1"/>
    <property type="molecule type" value="Genomic_DNA"/>
</dbReference>
<dbReference type="Proteomes" id="UP001227162">
    <property type="component" value="Unassembled WGS sequence"/>
</dbReference>
<keyword evidence="3" id="KW-1185">Reference proteome</keyword>
<feature type="chain" id="PRO_5042473455" evidence="1">
    <location>
        <begin position="35"/>
        <end position="278"/>
    </location>
</feature>
<dbReference type="Pfam" id="PF04199">
    <property type="entry name" value="Cyclase"/>
    <property type="match status" value="1"/>
</dbReference>
<dbReference type="GO" id="GO:0004061">
    <property type="term" value="F:arylformamidase activity"/>
    <property type="evidence" value="ECO:0007669"/>
    <property type="project" value="InterPro"/>
</dbReference>
<dbReference type="PANTHER" id="PTHR31118">
    <property type="entry name" value="CYCLASE-LIKE PROTEIN 2"/>
    <property type="match status" value="1"/>
</dbReference>